<evidence type="ECO:0000313" key="5">
    <source>
        <dbReference type="Proteomes" id="UP000315003"/>
    </source>
</evidence>
<dbReference type="EMBL" id="CP036272">
    <property type="protein sequence ID" value="QDT59742.1"/>
    <property type="molecule type" value="Genomic_DNA"/>
</dbReference>
<dbReference type="AlphaFoldDB" id="A0A517SUD8"/>
<evidence type="ECO:0000256" key="2">
    <source>
        <dbReference type="SAM" id="SignalP"/>
    </source>
</evidence>
<reference evidence="4 5" key="1">
    <citation type="submission" date="2019-02" db="EMBL/GenBank/DDBJ databases">
        <title>Deep-cultivation of Planctomycetes and their phenomic and genomic characterization uncovers novel biology.</title>
        <authorList>
            <person name="Wiegand S."/>
            <person name="Jogler M."/>
            <person name="Boedeker C."/>
            <person name="Pinto D."/>
            <person name="Vollmers J."/>
            <person name="Rivas-Marin E."/>
            <person name="Kohn T."/>
            <person name="Peeters S.H."/>
            <person name="Heuer A."/>
            <person name="Rast P."/>
            <person name="Oberbeckmann S."/>
            <person name="Bunk B."/>
            <person name="Jeske O."/>
            <person name="Meyerdierks A."/>
            <person name="Storesund J.E."/>
            <person name="Kallscheuer N."/>
            <person name="Luecker S."/>
            <person name="Lage O.M."/>
            <person name="Pohl T."/>
            <person name="Merkel B.J."/>
            <person name="Hornburger P."/>
            <person name="Mueller R.-W."/>
            <person name="Bruemmer F."/>
            <person name="Labrenz M."/>
            <person name="Spormann A.M."/>
            <person name="Op den Camp H."/>
            <person name="Overmann J."/>
            <person name="Amann R."/>
            <person name="Jetten M.S.M."/>
            <person name="Mascher T."/>
            <person name="Medema M.H."/>
            <person name="Devos D.P."/>
            <person name="Kaster A.-K."/>
            <person name="Ovreas L."/>
            <person name="Rohde M."/>
            <person name="Galperin M.Y."/>
            <person name="Jogler C."/>
        </authorList>
    </citation>
    <scope>NUCLEOTIDE SEQUENCE [LARGE SCALE GENOMIC DNA]</scope>
    <source>
        <strain evidence="4 5">SV_7m_r</strain>
    </source>
</reference>
<proteinExistence type="predicted"/>
<dbReference type="Gene3D" id="3.40.50.1460">
    <property type="match status" value="1"/>
</dbReference>
<protein>
    <submittedName>
        <fullName evidence="4">Gingipain R1</fullName>
        <ecNumber evidence="4">3.4.22.37</ecNumber>
    </submittedName>
</protein>
<dbReference type="InterPro" id="IPR001769">
    <property type="entry name" value="Gingipain"/>
</dbReference>
<feature type="domain" description="Gingipain" evidence="3">
    <location>
        <begin position="31"/>
        <end position="415"/>
    </location>
</feature>
<evidence type="ECO:0000256" key="1">
    <source>
        <dbReference type="ARBA" id="ARBA00022729"/>
    </source>
</evidence>
<dbReference type="Pfam" id="PF01364">
    <property type="entry name" value="Peptidase_C25"/>
    <property type="match status" value="1"/>
</dbReference>
<dbReference type="OrthoDB" id="5294031at2"/>
<dbReference type="EC" id="3.4.22.37" evidence="4"/>
<dbReference type="SUPFAM" id="SSF52129">
    <property type="entry name" value="Caspase-like"/>
    <property type="match status" value="1"/>
</dbReference>
<keyword evidence="4" id="KW-0378">Hydrolase</keyword>
<sequence length="505" mass="55557" precursor="true">MFKAMLLGLSLTLFFPLEILAQEGKRPATVLLITARQLEDAWKPFAEWKTQHGKSTKIITIDEIDEQFQAESIQEKIRLCVRQHITQEGSKWVILGGDCQRDGNGLVPGGHTTVHRQEPNGIPTDIVYLSETNWDADGDGVYGEWKDDRQAIRYPDGTIGLGRIPVRTADDVAAFTDKVIAYESRYPTSDFARTMVYTCTDTPAYPKVRNSWDGYLSKAWKAGTVRRFFSAETPWDKPGDPGSYDLSPANLVSLINEGSTGKLHIHGHGHLPAWVLEGERFTAQHVAQLKNDGAYPLITTVSCNTGEFDSPQDPSIVEQMIRRRKGGSVAVVAPVRTGKAHFHSPSDFRFMVTQGKLDGTTQTMTRYWSNGLGDELTTGESMMKAKAQMATDAENSPGYHLCVCELNLLGDPTLDMRSQTPTTPILQGLNSFTAGPQMVQINTGAPNSKVCFWQEDKLYSIVDTDDKGIAQAQVNLAPGSLSIAIFGKSLNSVQKTIEVQPSGDA</sequence>
<keyword evidence="5" id="KW-1185">Reference proteome</keyword>
<dbReference type="GO" id="GO:0006508">
    <property type="term" value="P:proteolysis"/>
    <property type="evidence" value="ECO:0007669"/>
    <property type="project" value="InterPro"/>
</dbReference>
<accession>A0A517SUD8</accession>
<dbReference type="InterPro" id="IPR029030">
    <property type="entry name" value="Caspase-like_dom_sf"/>
</dbReference>
<keyword evidence="1 2" id="KW-0732">Signal</keyword>
<dbReference type="GO" id="GO:0008234">
    <property type="term" value="F:cysteine-type peptidase activity"/>
    <property type="evidence" value="ECO:0007669"/>
    <property type="project" value="InterPro"/>
</dbReference>
<dbReference type="InterPro" id="IPR029031">
    <property type="entry name" value="Gingipain_N_sf"/>
</dbReference>
<feature type="signal peptide" evidence="2">
    <location>
        <begin position="1"/>
        <end position="21"/>
    </location>
</feature>
<evidence type="ECO:0000313" key="4">
    <source>
        <dbReference type="EMBL" id="QDT59742.1"/>
    </source>
</evidence>
<dbReference type="Proteomes" id="UP000315003">
    <property type="component" value="Chromosome"/>
</dbReference>
<organism evidence="4 5">
    <name type="scientific">Stieleria bergensis</name>
    <dbReference type="NCBI Taxonomy" id="2528025"/>
    <lineage>
        <taxon>Bacteria</taxon>
        <taxon>Pseudomonadati</taxon>
        <taxon>Planctomycetota</taxon>
        <taxon>Planctomycetia</taxon>
        <taxon>Pirellulales</taxon>
        <taxon>Pirellulaceae</taxon>
        <taxon>Stieleria</taxon>
    </lineage>
</organism>
<feature type="chain" id="PRO_5021826206" evidence="2">
    <location>
        <begin position="22"/>
        <end position="505"/>
    </location>
</feature>
<name>A0A517SUD8_9BACT</name>
<dbReference type="RefSeq" id="WP_145271818.1">
    <property type="nucleotide sequence ID" value="NZ_CP036272.1"/>
</dbReference>
<evidence type="ECO:0000259" key="3">
    <source>
        <dbReference type="Pfam" id="PF01364"/>
    </source>
</evidence>
<gene>
    <name evidence="4" type="primary">rgpA</name>
    <name evidence="4" type="ORF">SV7mr_22510</name>
</gene>
<dbReference type="Gene3D" id="3.40.50.10390">
    <property type="entry name" value="Gingipain r, domain 1"/>
    <property type="match status" value="1"/>
</dbReference>